<dbReference type="PANTHER" id="PTHR33022:SF13">
    <property type="entry name" value="UBIQUITIN-LIKE PROTEASE FAMILY PROFILE DOMAIN-CONTAINING PROTEIN"/>
    <property type="match status" value="1"/>
</dbReference>
<accession>A0A2G2VYV5</accession>
<protein>
    <recommendedName>
        <fullName evidence="3">Ubiquitin-like protease family profile domain-containing protein</fullName>
    </recommendedName>
</protein>
<evidence type="ECO:0000313" key="1">
    <source>
        <dbReference type="EMBL" id="PHT38174.1"/>
    </source>
</evidence>
<dbReference type="OrthoDB" id="1680482at2759"/>
<sequence length="84" mass="9831">MANTFDVQYIDRIAQQIIVSLDCGPFVVSYTEYLSDGLQVPNDRLNIELLRKRYAAFYGNMEIQNLRNRTQPTLKIYDDQSRIP</sequence>
<comment type="caution">
    <text evidence="1">The sequence shown here is derived from an EMBL/GenBank/DDBJ whole genome shotgun (WGS) entry which is preliminary data.</text>
</comment>
<organism evidence="1 2">
    <name type="scientific">Capsicum baccatum</name>
    <name type="common">Peruvian pepper</name>
    <dbReference type="NCBI Taxonomy" id="33114"/>
    <lineage>
        <taxon>Eukaryota</taxon>
        <taxon>Viridiplantae</taxon>
        <taxon>Streptophyta</taxon>
        <taxon>Embryophyta</taxon>
        <taxon>Tracheophyta</taxon>
        <taxon>Spermatophyta</taxon>
        <taxon>Magnoliopsida</taxon>
        <taxon>eudicotyledons</taxon>
        <taxon>Gunneridae</taxon>
        <taxon>Pentapetalae</taxon>
        <taxon>asterids</taxon>
        <taxon>lamiids</taxon>
        <taxon>Solanales</taxon>
        <taxon>Solanaceae</taxon>
        <taxon>Solanoideae</taxon>
        <taxon>Capsiceae</taxon>
        <taxon>Capsicum</taxon>
    </lineage>
</organism>
<gene>
    <name evidence="1" type="ORF">CQW23_21747</name>
</gene>
<dbReference type="Gene3D" id="3.40.395.10">
    <property type="entry name" value="Adenoviral Proteinase, Chain A"/>
    <property type="match status" value="1"/>
</dbReference>
<dbReference type="EMBL" id="MLFT02000009">
    <property type="protein sequence ID" value="PHT38174.1"/>
    <property type="molecule type" value="Genomic_DNA"/>
</dbReference>
<name>A0A2G2VYV5_CAPBA</name>
<evidence type="ECO:0008006" key="3">
    <source>
        <dbReference type="Google" id="ProtNLM"/>
    </source>
</evidence>
<dbReference type="PANTHER" id="PTHR33022">
    <property type="entry name" value="DUF1985 DOMAIN-CONTAINING PROTEIN"/>
    <property type="match status" value="1"/>
</dbReference>
<reference evidence="1 2" key="1">
    <citation type="journal article" date="2017" name="Genome Biol.">
        <title>New reference genome sequences of hot pepper reveal the massive evolution of plant disease-resistance genes by retroduplication.</title>
        <authorList>
            <person name="Kim S."/>
            <person name="Park J."/>
            <person name="Yeom S.I."/>
            <person name="Kim Y.M."/>
            <person name="Seo E."/>
            <person name="Kim K.T."/>
            <person name="Kim M.S."/>
            <person name="Lee J.M."/>
            <person name="Cheong K."/>
            <person name="Shin H.S."/>
            <person name="Kim S.B."/>
            <person name="Han K."/>
            <person name="Lee J."/>
            <person name="Park M."/>
            <person name="Lee H.A."/>
            <person name="Lee H.Y."/>
            <person name="Lee Y."/>
            <person name="Oh S."/>
            <person name="Lee J.H."/>
            <person name="Choi E."/>
            <person name="Choi E."/>
            <person name="Lee S.E."/>
            <person name="Jeon J."/>
            <person name="Kim H."/>
            <person name="Choi G."/>
            <person name="Song H."/>
            <person name="Lee J."/>
            <person name="Lee S.C."/>
            <person name="Kwon J.K."/>
            <person name="Lee H.Y."/>
            <person name="Koo N."/>
            <person name="Hong Y."/>
            <person name="Kim R.W."/>
            <person name="Kang W.H."/>
            <person name="Huh J.H."/>
            <person name="Kang B.C."/>
            <person name="Yang T.J."/>
            <person name="Lee Y.H."/>
            <person name="Bennetzen J.L."/>
            <person name="Choi D."/>
        </authorList>
    </citation>
    <scope>NUCLEOTIDE SEQUENCE [LARGE SCALE GENOMIC DNA]</scope>
    <source>
        <strain evidence="2">cv. PBC81</strain>
    </source>
</reference>
<proteinExistence type="predicted"/>
<dbReference type="AlphaFoldDB" id="A0A2G2VYV5"/>
<evidence type="ECO:0000313" key="2">
    <source>
        <dbReference type="Proteomes" id="UP000224567"/>
    </source>
</evidence>
<dbReference type="Proteomes" id="UP000224567">
    <property type="component" value="Unassembled WGS sequence"/>
</dbReference>
<keyword evidence="2" id="KW-1185">Reference proteome</keyword>
<reference evidence="2" key="2">
    <citation type="journal article" date="2017" name="J. Anim. Genet.">
        <title>Multiple reference genome sequences of hot pepper reveal the massive evolution of plant disease resistance genes by retroduplication.</title>
        <authorList>
            <person name="Kim S."/>
            <person name="Park J."/>
            <person name="Yeom S.-I."/>
            <person name="Kim Y.-M."/>
            <person name="Seo E."/>
            <person name="Kim K.-T."/>
            <person name="Kim M.-S."/>
            <person name="Lee J.M."/>
            <person name="Cheong K."/>
            <person name="Shin H.-S."/>
            <person name="Kim S.-B."/>
            <person name="Han K."/>
            <person name="Lee J."/>
            <person name="Park M."/>
            <person name="Lee H.-A."/>
            <person name="Lee H.-Y."/>
            <person name="Lee Y."/>
            <person name="Oh S."/>
            <person name="Lee J.H."/>
            <person name="Choi E."/>
            <person name="Choi E."/>
            <person name="Lee S.E."/>
            <person name="Jeon J."/>
            <person name="Kim H."/>
            <person name="Choi G."/>
            <person name="Song H."/>
            <person name="Lee J."/>
            <person name="Lee S.-C."/>
            <person name="Kwon J.-K."/>
            <person name="Lee H.-Y."/>
            <person name="Koo N."/>
            <person name="Hong Y."/>
            <person name="Kim R.W."/>
            <person name="Kang W.-H."/>
            <person name="Huh J.H."/>
            <person name="Kang B.-C."/>
            <person name="Yang T.-J."/>
            <person name="Lee Y.-H."/>
            <person name="Bennetzen J.L."/>
            <person name="Choi D."/>
        </authorList>
    </citation>
    <scope>NUCLEOTIDE SEQUENCE [LARGE SCALE GENOMIC DNA]</scope>
    <source>
        <strain evidence="2">cv. PBC81</strain>
    </source>
</reference>